<dbReference type="InterPro" id="IPR016071">
    <property type="entry name" value="Staphylococal_nuclease_OB-fold"/>
</dbReference>
<dbReference type="PROSITE" id="PS50830">
    <property type="entry name" value="TNASE_3"/>
    <property type="match status" value="1"/>
</dbReference>
<proteinExistence type="predicted"/>
<dbReference type="InterPro" id="IPR006311">
    <property type="entry name" value="TAT_signal"/>
</dbReference>
<dbReference type="AlphaFoldDB" id="A0A327JEM9"/>
<dbReference type="PROSITE" id="PS51318">
    <property type="entry name" value="TAT"/>
    <property type="match status" value="1"/>
</dbReference>
<dbReference type="Gene3D" id="2.40.50.90">
    <property type="match status" value="1"/>
</dbReference>
<sequence length="279" mass="29051">MKAAARRTWLTGRGGASALAALLLPVLAGAGLAADADCPEAPPLSKDAAVVDVLDGATVRLSDGRTVRLAGLMPPLAPLDLAPGLPWPQGAAARQALLDLVTDRAVRLADIADTPDRHGRLAARLYGPDGAWIGGALVGAGHLIVAPEGGRACRERLLSLEASARAAGRGVWAAPSAYFARAGDGELRRRAGRYMVVEGRIRSVGAGRRLTFLNFGDDWRKDFTVLLYSSGRGGSATADRKSLSGARIRVRGWLESRGGALIRVNSPDGIERLDPASGS</sequence>
<protein>
    <recommendedName>
        <fullName evidence="2">TNase-like domain-containing protein</fullName>
    </recommendedName>
</protein>
<organism evidence="3 4">
    <name type="scientific">Rhodobium orientis</name>
    <dbReference type="NCBI Taxonomy" id="34017"/>
    <lineage>
        <taxon>Bacteria</taxon>
        <taxon>Pseudomonadati</taxon>
        <taxon>Pseudomonadota</taxon>
        <taxon>Alphaproteobacteria</taxon>
        <taxon>Hyphomicrobiales</taxon>
        <taxon>Rhodobiaceae</taxon>
        <taxon>Rhodobium</taxon>
    </lineage>
</organism>
<gene>
    <name evidence="3" type="ORF">CH339_22985</name>
</gene>
<reference evidence="3 4" key="1">
    <citation type="submission" date="2017-07" db="EMBL/GenBank/DDBJ databases">
        <title>Draft Genome Sequences of Select Purple Nonsulfur Bacteria.</title>
        <authorList>
            <person name="Lasarre B."/>
            <person name="Mckinlay J.B."/>
        </authorList>
    </citation>
    <scope>NUCLEOTIDE SEQUENCE [LARGE SCALE GENOMIC DNA]</scope>
    <source>
        <strain evidence="3 4">DSM 11290</strain>
    </source>
</reference>
<feature type="domain" description="TNase-like" evidence="2">
    <location>
        <begin position="44"/>
        <end position="174"/>
    </location>
</feature>
<comment type="caution">
    <text evidence="3">The sequence shown here is derived from an EMBL/GenBank/DDBJ whole genome shotgun (WGS) entry which is preliminary data.</text>
</comment>
<accession>A0A327JEM9</accession>
<feature type="chain" id="PRO_5016349978" description="TNase-like domain-containing protein" evidence="1">
    <location>
        <begin position="34"/>
        <end position="279"/>
    </location>
</feature>
<dbReference type="OrthoDB" id="7618306at2"/>
<evidence type="ECO:0000256" key="1">
    <source>
        <dbReference type="SAM" id="SignalP"/>
    </source>
</evidence>
<dbReference type="EMBL" id="NPEV01000091">
    <property type="protein sequence ID" value="RAI23880.1"/>
    <property type="molecule type" value="Genomic_DNA"/>
</dbReference>
<evidence type="ECO:0000313" key="3">
    <source>
        <dbReference type="EMBL" id="RAI23880.1"/>
    </source>
</evidence>
<keyword evidence="1" id="KW-0732">Signal</keyword>
<feature type="signal peptide" evidence="1">
    <location>
        <begin position="1"/>
        <end position="33"/>
    </location>
</feature>
<evidence type="ECO:0000259" key="2">
    <source>
        <dbReference type="PROSITE" id="PS50830"/>
    </source>
</evidence>
<dbReference type="RefSeq" id="WP_111436773.1">
    <property type="nucleotide sequence ID" value="NZ_NPEV01000091.1"/>
</dbReference>
<dbReference type="InterPro" id="IPR035437">
    <property type="entry name" value="SNase_OB-fold_sf"/>
</dbReference>
<dbReference type="SUPFAM" id="SSF50199">
    <property type="entry name" value="Staphylococcal nuclease"/>
    <property type="match status" value="1"/>
</dbReference>
<name>A0A327JEM9_9HYPH</name>
<dbReference type="SMART" id="SM00318">
    <property type="entry name" value="SNc"/>
    <property type="match status" value="1"/>
</dbReference>
<keyword evidence="4" id="KW-1185">Reference proteome</keyword>
<evidence type="ECO:0000313" key="4">
    <source>
        <dbReference type="Proteomes" id="UP000249299"/>
    </source>
</evidence>
<dbReference type="Proteomes" id="UP000249299">
    <property type="component" value="Unassembled WGS sequence"/>
</dbReference>